<dbReference type="InterPro" id="IPR053151">
    <property type="entry name" value="RNase_H-like"/>
</dbReference>
<accession>A0AAV2CW13</accession>
<reference evidence="1 2" key="1">
    <citation type="submission" date="2024-04" db="EMBL/GenBank/DDBJ databases">
        <authorList>
            <person name="Fracassetti M."/>
        </authorList>
    </citation>
    <scope>NUCLEOTIDE SEQUENCE [LARGE SCALE GENOMIC DNA]</scope>
</reference>
<dbReference type="Proteomes" id="UP001497516">
    <property type="component" value="Chromosome 10"/>
</dbReference>
<evidence type="ECO:0000313" key="2">
    <source>
        <dbReference type="Proteomes" id="UP001497516"/>
    </source>
</evidence>
<dbReference type="PANTHER" id="PTHR47723">
    <property type="entry name" value="OS05G0353850 PROTEIN"/>
    <property type="match status" value="1"/>
</dbReference>
<dbReference type="AlphaFoldDB" id="A0AAV2CW13"/>
<evidence type="ECO:0008006" key="3">
    <source>
        <dbReference type="Google" id="ProtNLM"/>
    </source>
</evidence>
<organism evidence="1 2">
    <name type="scientific">Linum trigynum</name>
    <dbReference type="NCBI Taxonomy" id="586398"/>
    <lineage>
        <taxon>Eukaryota</taxon>
        <taxon>Viridiplantae</taxon>
        <taxon>Streptophyta</taxon>
        <taxon>Embryophyta</taxon>
        <taxon>Tracheophyta</taxon>
        <taxon>Spermatophyta</taxon>
        <taxon>Magnoliopsida</taxon>
        <taxon>eudicotyledons</taxon>
        <taxon>Gunneridae</taxon>
        <taxon>Pentapetalae</taxon>
        <taxon>rosids</taxon>
        <taxon>fabids</taxon>
        <taxon>Malpighiales</taxon>
        <taxon>Linaceae</taxon>
        <taxon>Linum</taxon>
    </lineage>
</organism>
<protein>
    <recommendedName>
        <fullName evidence="3">RNase H type-1 domain-containing protein</fullName>
    </recommendedName>
</protein>
<dbReference type="PANTHER" id="PTHR47723:SF19">
    <property type="entry name" value="POLYNUCLEOTIDYL TRANSFERASE, RIBONUCLEASE H-LIKE SUPERFAMILY PROTEIN"/>
    <property type="match status" value="1"/>
</dbReference>
<keyword evidence="2" id="KW-1185">Reference proteome</keyword>
<sequence length="117" mass="12470">MVFSALHSGEFGRTGSFGGMTKTLSPPSLNQAIKSKAALWYQAWMTPIAIPGGRVAPTTRTLAAFGWKSSPSGWAKLNVDGAAGGVLRDADKNWMGGFISCLESCSAMMAELWVIYH</sequence>
<name>A0AAV2CW13_9ROSI</name>
<evidence type="ECO:0000313" key="1">
    <source>
        <dbReference type="EMBL" id="CAL1360291.1"/>
    </source>
</evidence>
<proteinExistence type="predicted"/>
<gene>
    <name evidence="1" type="ORF">LTRI10_LOCUS7735</name>
</gene>
<dbReference type="EMBL" id="OZ034814">
    <property type="protein sequence ID" value="CAL1360291.1"/>
    <property type="molecule type" value="Genomic_DNA"/>
</dbReference>